<dbReference type="SMART" id="SM00530">
    <property type="entry name" value="HTH_XRE"/>
    <property type="match status" value="1"/>
</dbReference>
<evidence type="ECO:0000259" key="1">
    <source>
        <dbReference type="PROSITE" id="PS50943"/>
    </source>
</evidence>
<evidence type="ECO:0000313" key="2">
    <source>
        <dbReference type="EMBL" id="GLV55476.1"/>
    </source>
</evidence>
<keyword evidence="3" id="KW-1185">Reference proteome</keyword>
<dbReference type="PANTHER" id="PTHR35010">
    <property type="entry name" value="BLL4672 PROTEIN-RELATED"/>
    <property type="match status" value="1"/>
</dbReference>
<dbReference type="Proteomes" id="UP001344906">
    <property type="component" value="Unassembled WGS sequence"/>
</dbReference>
<comment type="caution">
    <text evidence="2">The sequence shown here is derived from an EMBL/GenBank/DDBJ whole genome shotgun (WGS) entry which is preliminary data.</text>
</comment>
<dbReference type="CDD" id="cd00093">
    <property type="entry name" value="HTH_XRE"/>
    <property type="match status" value="1"/>
</dbReference>
<dbReference type="RefSeq" id="WP_338249845.1">
    <property type="nucleotide sequence ID" value="NZ_BSRI01000001.1"/>
</dbReference>
<evidence type="ECO:0000313" key="3">
    <source>
        <dbReference type="Proteomes" id="UP001344906"/>
    </source>
</evidence>
<dbReference type="SUPFAM" id="SSF47413">
    <property type="entry name" value="lambda repressor-like DNA-binding domains"/>
    <property type="match status" value="1"/>
</dbReference>
<dbReference type="Pfam" id="PF13560">
    <property type="entry name" value="HTH_31"/>
    <property type="match status" value="1"/>
</dbReference>
<dbReference type="PROSITE" id="PS50943">
    <property type="entry name" value="HTH_CROC1"/>
    <property type="match status" value="1"/>
</dbReference>
<dbReference type="InterPro" id="IPR041413">
    <property type="entry name" value="MLTR_LBD"/>
</dbReference>
<feature type="domain" description="HTH cro/C1-type" evidence="1">
    <location>
        <begin position="38"/>
        <end position="85"/>
    </location>
</feature>
<gene>
    <name evidence="2" type="ORF">KDH_23200</name>
</gene>
<proteinExistence type="predicted"/>
<dbReference type="EMBL" id="BSRI01000001">
    <property type="protein sequence ID" value="GLV55476.1"/>
    <property type="molecule type" value="Genomic_DNA"/>
</dbReference>
<dbReference type="InterPro" id="IPR001387">
    <property type="entry name" value="Cro/C1-type_HTH"/>
</dbReference>
<reference evidence="2 3" key="1">
    <citation type="submission" date="2023-02" db="EMBL/GenBank/DDBJ databases">
        <title>Dictyobacter halimunensis sp. nov., a new member of the class Ktedonobacteria from forest soil in a geothermal area.</title>
        <authorList>
            <person name="Rachmania M.K."/>
            <person name="Ningsih F."/>
            <person name="Sakai Y."/>
            <person name="Yabe S."/>
            <person name="Yokota A."/>
            <person name="Sjamsuridzal W."/>
        </authorList>
    </citation>
    <scope>NUCLEOTIDE SEQUENCE [LARGE SCALE GENOMIC DNA]</scope>
    <source>
        <strain evidence="2 3">S3.2.2.5</strain>
    </source>
</reference>
<dbReference type="Pfam" id="PF17765">
    <property type="entry name" value="MLTR_LBD"/>
    <property type="match status" value="1"/>
</dbReference>
<organism evidence="2 3">
    <name type="scientific">Dictyobacter halimunensis</name>
    <dbReference type="NCBI Taxonomy" id="3026934"/>
    <lineage>
        <taxon>Bacteria</taxon>
        <taxon>Bacillati</taxon>
        <taxon>Chloroflexota</taxon>
        <taxon>Ktedonobacteria</taxon>
        <taxon>Ktedonobacterales</taxon>
        <taxon>Dictyobacteraceae</taxon>
        <taxon>Dictyobacter</taxon>
    </lineage>
</organism>
<sequence length="290" mass="33128">MSDELRRQELADFLRTRRMRLSPEQVGLIGGGRRRTPGLRREEVAHLANVGVSWYTLLEQGRDVHPSREVLQSIADALQLTSAERQHLFLLADQPPLIDTLGSDEQVSPALRRVLDALHPVPAYIVGRRWNFLAWNTTAEHVLRLSRTAAAPYAYNVVWRIFTDPTARPIHHQPTWEQVAQKVLAEFRADSARFADEEWFTLLVADLQRVSPEFRAWWPRHDVRGRADALKDFVHPVVGRLIFEHTTLQVPDMPDLKLMIHTPVPGTGTQEKLQQLMNQDAVMTAMPSPS</sequence>
<accession>A0ABQ6FRR9</accession>
<dbReference type="InterPro" id="IPR010982">
    <property type="entry name" value="Lambda_DNA-bd_dom_sf"/>
</dbReference>
<protein>
    <submittedName>
        <fullName evidence="2">Transcriptional regulator</fullName>
    </submittedName>
</protein>
<dbReference type="Gene3D" id="3.30.450.180">
    <property type="match status" value="1"/>
</dbReference>
<dbReference type="PANTHER" id="PTHR35010:SF3">
    <property type="entry name" value="BLL4873 PROTEIN"/>
    <property type="match status" value="1"/>
</dbReference>
<name>A0ABQ6FRR9_9CHLR</name>
<dbReference type="Gene3D" id="1.10.260.40">
    <property type="entry name" value="lambda repressor-like DNA-binding domains"/>
    <property type="match status" value="1"/>
</dbReference>